<dbReference type="AlphaFoldDB" id="A0A7J6MLN8"/>
<dbReference type="Proteomes" id="UP000572268">
    <property type="component" value="Unassembled WGS sequence"/>
</dbReference>
<feature type="compositionally biased region" description="Low complexity" evidence="1">
    <location>
        <begin position="110"/>
        <end position="129"/>
    </location>
</feature>
<feature type="compositionally biased region" description="Basic and acidic residues" evidence="1">
    <location>
        <begin position="447"/>
        <end position="458"/>
    </location>
</feature>
<feature type="region of interest" description="Disordered" evidence="1">
    <location>
        <begin position="1027"/>
        <end position="1065"/>
    </location>
</feature>
<feature type="compositionally biased region" description="Basic and acidic residues" evidence="1">
    <location>
        <begin position="647"/>
        <end position="658"/>
    </location>
</feature>
<feature type="compositionally biased region" description="Basic and acidic residues" evidence="1">
    <location>
        <begin position="1042"/>
        <end position="1065"/>
    </location>
</feature>
<proteinExistence type="predicted"/>
<feature type="compositionally biased region" description="Polar residues" evidence="1">
    <location>
        <begin position="806"/>
        <end position="815"/>
    </location>
</feature>
<protein>
    <submittedName>
        <fullName evidence="2">Uncharacterized protein</fullName>
    </submittedName>
</protein>
<feature type="region of interest" description="Disordered" evidence="1">
    <location>
        <begin position="106"/>
        <end position="169"/>
    </location>
</feature>
<evidence type="ECO:0000313" key="3">
    <source>
        <dbReference type="Proteomes" id="UP000572268"/>
    </source>
</evidence>
<feature type="compositionally biased region" description="Acidic residues" evidence="1">
    <location>
        <begin position="230"/>
        <end position="241"/>
    </location>
</feature>
<feature type="compositionally biased region" description="Basic and acidic residues" evidence="1">
    <location>
        <begin position="916"/>
        <end position="929"/>
    </location>
</feature>
<sequence>MSQYIRFSSDDLKVFEAEILYRAKTIVSRSSSRDAVAARGQAFDDVASELRKANGDVFRTPKQVRTKWASTRQKIMAYYKTGKLPQSKCEAELVRNMAESLRSLLEQPQSISDSTSTTAASSSSATPSIIGGGGGITSSTPTSHMRRTSACHGIGRPPPPATSSTSLPSITGGRYYPAAVGDTGVAAPPITLESSSPAACGSSMGEEDGIQLNDNGNNRRRRRQSREDDASPDEDFRDDDDVVLPAKVRKFSTPTADRVGGVARVTPATGLQQQQQGDNDGGKDEEENDGRYRALNDEYHASKYLESIGVTPTARRCKMMIRLQHRQYGTPPRNGIEEGQGNNISSRRDSTNTPQQQHPSHTDTSSSAAAEAVASLLLDKKGLPPLVMSDASPSPILLPNIPLHGFDEGEASGGAPQEDSMKDGNKLNELPVDRTIMHELENLRHHQQRQEQARHSPGKDMIQTTGAEMGCDDDRNRSIDRLHTAGHDNDDNNDTQFCRLTRRFVWPFAYLDYESSSSSSSSHHRSIRQEYVWGGYESSSGMSMEREIDSTLLKGIVRHKRISITLPQVEDYMTHYITNTYPIPLLRGDIPTRRRLVSGVGDDEHLPPRLVEQFHRLCKECELARLGGLLAHLAYWLMFGGSQSGRMDGEDTHTKGPEGDEGTSGLPKEHRQALVLTILHQWSRVLSKLPRICSGGHQQQRAYWLRRCILLLKVCVRWIILEYQYPALLSLSSSIEGKVNVRINAMFKVLFDPDMTLSRFPHLERPSAGMMIDKDVIRMAREADAKATAASSTLPPDCRGKRQGKSRQIPTSRLSTAAPPPAAHCNTALLRVSMTPETCSHPRVRKYLTRQQESATTKHAFLHDWLQGKKRPAGFKPIRVKPSTTTTADTSSADTMIRTHLKAAEAETRPSSTSPSREDRHRVRTRSELTEADDSGIIFNSNGADEQEDTVNTAGSPLQTSNDGMMIQPGQPLGKRPRLSKSPLHSKAIGTASPTLVAHADDDDDDDDGASIWKGFRKVKGSVIGAHPQLDRAPSNGNDALSLRDEGCHGDRATSDRSSEGDNEHELLTSPAVLTFYSGNMSFELSPSRDVKIAKNIDSKRKSGDRRLPAPEVCLLSTTAEGCPMTEDACIAGLWKSIGWEVELHYDCESGKVWGRWGPLQAITAYLSGDRLVDGILELGGIQLTEAVVDLQGGTIHWGTGERWTRLPAV</sequence>
<feature type="compositionally biased region" description="Polar residues" evidence="1">
    <location>
        <begin position="938"/>
        <end position="963"/>
    </location>
</feature>
<feature type="region of interest" description="Disordered" evidence="1">
    <location>
        <begin position="325"/>
        <end position="369"/>
    </location>
</feature>
<accession>A0A7J6MLN8</accession>
<feature type="region of interest" description="Disordered" evidence="1">
    <location>
        <begin position="258"/>
        <end position="289"/>
    </location>
</feature>
<comment type="caution">
    <text evidence="2">The sequence shown here is derived from an EMBL/GenBank/DDBJ whole genome shotgun (WGS) entry which is preliminary data.</text>
</comment>
<gene>
    <name evidence="2" type="ORF">FOL46_009250</name>
</gene>
<feature type="region of interest" description="Disordered" evidence="1">
    <location>
        <begin position="787"/>
        <end position="822"/>
    </location>
</feature>
<feature type="region of interest" description="Disordered" evidence="1">
    <location>
        <begin position="404"/>
        <end position="424"/>
    </location>
</feature>
<evidence type="ECO:0000256" key="1">
    <source>
        <dbReference type="SAM" id="MobiDB-lite"/>
    </source>
</evidence>
<feature type="compositionally biased region" description="Polar residues" evidence="1">
    <location>
        <begin position="340"/>
        <end position="364"/>
    </location>
</feature>
<organism evidence="2 3">
    <name type="scientific">Perkinsus olseni</name>
    <name type="common">Perkinsus atlanticus</name>
    <dbReference type="NCBI Taxonomy" id="32597"/>
    <lineage>
        <taxon>Eukaryota</taxon>
        <taxon>Sar</taxon>
        <taxon>Alveolata</taxon>
        <taxon>Perkinsozoa</taxon>
        <taxon>Perkinsea</taxon>
        <taxon>Perkinsida</taxon>
        <taxon>Perkinsidae</taxon>
        <taxon>Perkinsus</taxon>
    </lineage>
</organism>
<feature type="region of interest" description="Disordered" evidence="1">
    <location>
        <begin position="647"/>
        <end position="667"/>
    </location>
</feature>
<dbReference type="EMBL" id="JABANN010000082">
    <property type="protein sequence ID" value="KAF4672257.1"/>
    <property type="molecule type" value="Genomic_DNA"/>
</dbReference>
<feature type="region of interest" description="Disordered" evidence="1">
    <location>
        <begin position="187"/>
        <end position="241"/>
    </location>
</feature>
<reference evidence="2 3" key="1">
    <citation type="submission" date="2020-04" db="EMBL/GenBank/DDBJ databases">
        <title>Perkinsus olseni comparative genomics.</title>
        <authorList>
            <person name="Bogema D.R."/>
        </authorList>
    </citation>
    <scope>NUCLEOTIDE SEQUENCE [LARGE SCALE GENOMIC DNA]</scope>
    <source>
        <strain evidence="2">ATCC PRA-31</strain>
    </source>
</reference>
<feature type="region of interest" description="Disordered" evidence="1">
    <location>
        <begin position="447"/>
        <end position="472"/>
    </location>
</feature>
<feature type="compositionally biased region" description="Low complexity" evidence="1">
    <location>
        <begin position="883"/>
        <end position="895"/>
    </location>
</feature>
<evidence type="ECO:0000313" key="2">
    <source>
        <dbReference type="EMBL" id="KAF4672257.1"/>
    </source>
</evidence>
<feature type="region of interest" description="Disordered" evidence="1">
    <location>
        <begin position="873"/>
        <end position="964"/>
    </location>
</feature>
<name>A0A7J6MLN8_PEROL</name>